<dbReference type="RefSeq" id="WP_166638899.1">
    <property type="nucleotide sequence ID" value="NZ_SNYR01000001.1"/>
</dbReference>
<organism evidence="1 2">
    <name type="scientific">Maritalea mobilis</name>
    <dbReference type="NCBI Taxonomy" id="483324"/>
    <lineage>
        <taxon>Bacteria</taxon>
        <taxon>Pseudomonadati</taxon>
        <taxon>Pseudomonadota</taxon>
        <taxon>Alphaproteobacteria</taxon>
        <taxon>Hyphomicrobiales</taxon>
        <taxon>Devosiaceae</taxon>
        <taxon>Maritalea</taxon>
    </lineage>
</organism>
<protein>
    <submittedName>
        <fullName evidence="1">Uncharacterized protein</fullName>
    </submittedName>
</protein>
<dbReference type="AlphaFoldDB" id="A0A4R6VSJ5"/>
<dbReference type="EMBL" id="SNYR01000001">
    <property type="protein sequence ID" value="TDQ67022.1"/>
    <property type="molecule type" value="Genomic_DNA"/>
</dbReference>
<gene>
    <name evidence="1" type="ORF">ATL17_1029</name>
</gene>
<keyword evidence="2" id="KW-1185">Reference proteome</keyword>
<proteinExistence type="predicted"/>
<comment type="caution">
    <text evidence="1">The sequence shown here is derived from an EMBL/GenBank/DDBJ whole genome shotgun (WGS) entry which is preliminary data.</text>
</comment>
<evidence type="ECO:0000313" key="2">
    <source>
        <dbReference type="Proteomes" id="UP000295391"/>
    </source>
</evidence>
<dbReference type="Proteomes" id="UP000295391">
    <property type="component" value="Unassembled WGS sequence"/>
</dbReference>
<accession>A0A4R6VSJ5</accession>
<name>A0A4R6VSJ5_9HYPH</name>
<sequence>MEHNSLLDALARVEKQIIYTPSGDQMYVIERRAFEKLMAAIESNDVVVMSETVQI</sequence>
<reference evidence="1 2" key="1">
    <citation type="submission" date="2019-03" db="EMBL/GenBank/DDBJ databases">
        <title>Genomic Encyclopedia of Type Strains, Phase III (KMG-III): the genomes of soil and plant-associated and newly described type strains.</title>
        <authorList>
            <person name="Whitman W."/>
        </authorList>
    </citation>
    <scope>NUCLEOTIDE SEQUENCE [LARGE SCALE GENOMIC DNA]</scope>
    <source>
        <strain evidence="1 2">CGMCC 1.7002</strain>
    </source>
</reference>
<evidence type="ECO:0000313" key="1">
    <source>
        <dbReference type="EMBL" id="TDQ67022.1"/>
    </source>
</evidence>